<accession>A0A261SNT9</accession>
<proteinExistence type="predicted"/>
<protein>
    <recommendedName>
        <fullName evidence="3">DUF2190 domain-containing protein</fullName>
    </recommendedName>
</protein>
<dbReference type="EMBL" id="NEVL01000002">
    <property type="protein sequence ID" value="OZI39026.1"/>
    <property type="molecule type" value="Genomic_DNA"/>
</dbReference>
<dbReference type="Proteomes" id="UP000217005">
    <property type="component" value="Unassembled WGS sequence"/>
</dbReference>
<dbReference type="RefSeq" id="WP_094825400.1">
    <property type="nucleotide sequence ID" value="NZ_NEVL01000002.1"/>
</dbReference>
<dbReference type="Pfam" id="PF23982">
    <property type="entry name" value="XM1_gp53_minor_capsid"/>
    <property type="match status" value="1"/>
</dbReference>
<organism evidence="1 2">
    <name type="scientific">Bordetella genomosp. 1</name>
    <dbReference type="NCBI Taxonomy" id="1395607"/>
    <lineage>
        <taxon>Bacteria</taxon>
        <taxon>Pseudomonadati</taxon>
        <taxon>Pseudomonadota</taxon>
        <taxon>Betaproteobacteria</taxon>
        <taxon>Burkholderiales</taxon>
        <taxon>Alcaligenaceae</taxon>
        <taxon>Bordetella</taxon>
    </lineage>
</organism>
<dbReference type="AlphaFoldDB" id="A0A261SNT9"/>
<evidence type="ECO:0000313" key="1">
    <source>
        <dbReference type="EMBL" id="OZI39026.1"/>
    </source>
</evidence>
<dbReference type="OrthoDB" id="9157488at2"/>
<comment type="caution">
    <text evidence="1">The sequence shown here is derived from an EMBL/GenBank/DDBJ whole genome shotgun (WGS) entry which is preliminary data.</text>
</comment>
<name>A0A261SNT9_9BORD</name>
<evidence type="ECO:0000313" key="2">
    <source>
        <dbReference type="Proteomes" id="UP000217005"/>
    </source>
</evidence>
<dbReference type="InterPro" id="IPR056914">
    <property type="entry name" value="Gp53-like"/>
</dbReference>
<reference evidence="1 2" key="1">
    <citation type="submission" date="2017-05" db="EMBL/GenBank/DDBJ databases">
        <title>Complete and WGS of Bordetella genogroups.</title>
        <authorList>
            <person name="Spilker T."/>
            <person name="LiPuma J."/>
        </authorList>
    </citation>
    <scope>NUCLEOTIDE SEQUENCE [LARGE SCALE GENOMIC DNA]</scope>
    <source>
        <strain evidence="1 2">AU17610</strain>
    </source>
</reference>
<sequence length="161" mass="16208">MGFQKQVYIEPAAAVAGDFASSNPRSTVLAGPGALVADADGVTVGRFAWADADGLVSNAGAGVPTGFVHREQQAVITIWLAEATMVVPEGLGVTLHNLGDFWAPTKTVATIGQKVFASNTDGTISTGAAGDTIAGSTETDWFVASAGAIGSLIKITSTNLG</sequence>
<evidence type="ECO:0008006" key="3">
    <source>
        <dbReference type="Google" id="ProtNLM"/>
    </source>
</evidence>
<gene>
    <name evidence="1" type="ORF">CEG14_05685</name>
</gene>